<dbReference type="EMBL" id="MOOB01000010">
    <property type="protein sequence ID" value="OQE91289.1"/>
    <property type="molecule type" value="Genomic_DNA"/>
</dbReference>
<protein>
    <submittedName>
        <fullName evidence="2">Uncharacterized protein</fullName>
    </submittedName>
</protein>
<evidence type="ECO:0000256" key="1">
    <source>
        <dbReference type="SAM" id="MobiDB-lite"/>
    </source>
</evidence>
<name>A0A1V6YV05_PENNA</name>
<comment type="caution">
    <text evidence="2">The sequence shown here is derived from an EMBL/GenBank/DDBJ whole genome shotgun (WGS) entry which is preliminary data.</text>
</comment>
<organism evidence="2 3">
    <name type="scientific">Penicillium nalgiovense</name>
    <dbReference type="NCBI Taxonomy" id="60175"/>
    <lineage>
        <taxon>Eukaryota</taxon>
        <taxon>Fungi</taxon>
        <taxon>Dikarya</taxon>
        <taxon>Ascomycota</taxon>
        <taxon>Pezizomycotina</taxon>
        <taxon>Eurotiomycetes</taxon>
        <taxon>Eurotiomycetidae</taxon>
        <taxon>Eurotiales</taxon>
        <taxon>Aspergillaceae</taxon>
        <taxon>Penicillium</taxon>
    </lineage>
</organism>
<reference evidence="3" key="1">
    <citation type="journal article" date="2017" name="Nat. Microbiol.">
        <title>Global analysis of biosynthetic gene clusters reveals vast potential of secondary metabolite production in Penicillium species.</title>
        <authorList>
            <person name="Nielsen J.C."/>
            <person name="Grijseels S."/>
            <person name="Prigent S."/>
            <person name="Ji B."/>
            <person name="Dainat J."/>
            <person name="Nielsen K.F."/>
            <person name="Frisvad J.C."/>
            <person name="Workman M."/>
            <person name="Nielsen J."/>
        </authorList>
    </citation>
    <scope>NUCLEOTIDE SEQUENCE [LARGE SCALE GENOMIC DNA]</scope>
    <source>
        <strain evidence="3">IBT 13039</strain>
    </source>
</reference>
<sequence>MADSRAPEGNGLNGNKENGDNSPPYAPPETLTAFAGPATAPAAAPPTIETDQPTVEMVEDINATTGGNTGGNTGESVQPAPPHASGSGHGQGSATRAALAYLQRDRALSYITHGLSPYLAETPNQLLGQVWINHIDSLLGVRTQTQTEEMRHCVEQADRVVYLANNILRQQRELLAEVRRIVTAGYDSGDDSSELSEVIEFDDEAEGNGDGDVTAANGCSAANE</sequence>
<proteinExistence type="predicted"/>
<feature type="region of interest" description="Disordered" evidence="1">
    <location>
        <begin position="202"/>
        <end position="224"/>
    </location>
</feature>
<feature type="compositionally biased region" description="Low complexity" evidence="1">
    <location>
        <begin position="30"/>
        <end position="47"/>
    </location>
</feature>
<evidence type="ECO:0000313" key="2">
    <source>
        <dbReference type="EMBL" id="OQE91289.1"/>
    </source>
</evidence>
<keyword evidence="3" id="KW-1185">Reference proteome</keyword>
<dbReference type="OMA" id="WINHIDS"/>
<dbReference type="AlphaFoldDB" id="A0A1V6YV05"/>
<feature type="region of interest" description="Disordered" evidence="1">
    <location>
        <begin position="1"/>
        <end position="92"/>
    </location>
</feature>
<gene>
    <name evidence="2" type="ORF">PENNAL_c0010G11640</name>
</gene>
<dbReference type="Proteomes" id="UP000191691">
    <property type="component" value="Unassembled WGS sequence"/>
</dbReference>
<accession>A0A1V6YV05</accession>
<evidence type="ECO:0000313" key="3">
    <source>
        <dbReference type="Proteomes" id="UP000191691"/>
    </source>
</evidence>